<organism evidence="4 5">
    <name type="scientific">Hymenobacter humi</name>
    <dbReference type="NCBI Taxonomy" id="1411620"/>
    <lineage>
        <taxon>Bacteria</taxon>
        <taxon>Pseudomonadati</taxon>
        <taxon>Bacteroidota</taxon>
        <taxon>Cytophagia</taxon>
        <taxon>Cytophagales</taxon>
        <taxon>Hymenobacteraceae</taxon>
        <taxon>Hymenobacter</taxon>
    </lineage>
</organism>
<keyword evidence="4" id="KW-0808">Transferase</keyword>
<sequence length="298" mass="31889">MTIREFTASLAAALHPTYPTREAEAIATLVVEYLLDIDALQRMMDAQETVPPEALAALPPLQARLLAHEPVQYVLGTAYFEDMALEVTPATLIPRPETEELVRVIKQEQQGRSGLQVLDVGTGSGCLAIALARTLPKSQVLAVDISEEALAVARRNAARYAPTVTFQRVDILQDLPVEPGPGLPGCAGKQPALRPRKRAAAHARQRAGLGARHGPVCARPRPAAVLPPPRRCRPGAAASRRGALSGNQRSPGAGNGGFAPGARLRRRAGIARYVRQAPHGARHPRVIFCNLQEDKSGN</sequence>
<dbReference type="Pfam" id="PF17827">
    <property type="entry name" value="PrmC_N"/>
    <property type="match status" value="1"/>
</dbReference>
<reference evidence="5" key="1">
    <citation type="journal article" date="2019" name="Int. J. Syst. Evol. Microbiol.">
        <title>The Global Catalogue of Microorganisms (GCM) 10K type strain sequencing project: providing services to taxonomists for standard genome sequencing and annotation.</title>
        <authorList>
            <consortium name="The Broad Institute Genomics Platform"/>
            <consortium name="The Broad Institute Genome Sequencing Center for Infectious Disease"/>
            <person name="Wu L."/>
            <person name="Ma J."/>
        </authorList>
    </citation>
    <scope>NUCLEOTIDE SEQUENCE [LARGE SCALE GENOMIC DNA]</scope>
    <source>
        <strain evidence="5">JCM 19635</strain>
    </source>
</reference>
<dbReference type="SUPFAM" id="SSF53335">
    <property type="entry name" value="S-adenosyl-L-methionine-dependent methyltransferases"/>
    <property type="match status" value="1"/>
</dbReference>
<dbReference type="Gene3D" id="3.40.50.150">
    <property type="entry name" value="Vaccinia Virus protein VP39"/>
    <property type="match status" value="1"/>
</dbReference>
<evidence type="ECO:0000259" key="3">
    <source>
        <dbReference type="Pfam" id="PF17827"/>
    </source>
</evidence>
<comment type="caution">
    <text evidence="4">The sequence shown here is derived from an EMBL/GenBank/DDBJ whole genome shotgun (WGS) entry which is preliminary data.</text>
</comment>
<protein>
    <submittedName>
        <fullName evidence="4">N5-glutamine methyltransferase family protein</fullName>
    </submittedName>
</protein>
<feature type="compositionally biased region" description="Low complexity" evidence="1">
    <location>
        <begin position="234"/>
        <end position="245"/>
    </location>
</feature>
<evidence type="ECO:0000259" key="2">
    <source>
        <dbReference type="Pfam" id="PF13649"/>
    </source>
</evidence>
<dbReference type="InterPro" id="IPR050320">
    <property type="entry name" value="N5-glutamine_MTase"/>
</dbReference>
<dbReference type="InterPro" id="IPR041698">
    <property type="entry name" value="Methyltransf_25"/>
</dbReference>
<name>A0ABW2U1E7_9BACT</name>
<evidence type="ECO:0000313" key="5">
    <source>
        <dbReference type="Proteomes" id="UP001596513"/>
    </source>
</evidence>
<keyword evidence="5" id="KW-1185">Reference proteome</keyword>
<dbReference type="PANTHER" id="PTHR18895">
    <property type="entry name" value="HEMK METHYLTRANSFERASE"/>
    <property type="match status" value="1"/>
</dbReference>
<feature type="region of interest" description="Disordered" evidence="1">
    <location>
        <begin position="196"/>
        <end position="261"/>
    </location>
</feature>
<dbReference type="RefSeq" id="WP_380201674.1">
    <property type="nucleotide sequence ID" value="NZ_JBHTEK010000001.1"/>
</dbReference>
<dbReference type="PANTHER" id="PTHR18895:SF74">
    <property type="entry name" value="MTRF1L RELEASE FACTOR GLUTAMINE METHYLTRANSFERASE"/>
    <property type="match status" value="1"/>
</dbReference>
<feature type="domain" description="Methyltransferase" evidence="2">
    <location>
        <begin position="117"/>
        <end position="179"/>
    </location>
</feature>
<feature type="compositionally biased region" description="Basic residues" evidence="1">
    <location>
        <begin position="196"/>
        <end position="205"/>
    </location>
</feature>
<feature type="domain" description="Release factor glutamine methyltransferase N-terminal" evidence="3">
    <location>
        <begin position="20"/>
        <end position="76"/>
    </location>
</feature>
<dbReference type="Pfam" id="PF13649">
    <property type="entry name" value="Methyltransf_25"/>
    <property type="match status" value="1"/>
</dbReference>
<dbReference type="InterPro" id="IPR029063">
    <property type="entry name" value="SAM-dependent_MTases_sf"/>
</dbReference>
<evidence type="ECO:0000256" key="1">
    <source>
        <dbReference type="SAM" id="MobiDB-lite"/>
    </source>
</evidence>
<accession>A0ABW2U1E7</accession>
<dbReference type="CDD" id="cd02440">
    <property type="entry name" value="AdoMet_MTases"/>
    <property type="match status" value="1"/>
</dbReference>
<evidence type="ECO:0000313" key="4">
    <source>
        <dbReference type="EMBL" id="MFC7667273.1"/>
    </source>
</evidence>
<proteinExistence type="predicted"/>
<dbReference type="GO" id="GO:0032259">
    <property type="term" value="P:methylation"/>
    <property type="evidence" value="ECO:0007669"/>
    <property type="project" value="UniProtKB-KW"/>
</dbReference>
<feature type="compositionally biased region" description="Low complexity" evidence="1">
    <location>
        <begin position="206"/>
        <end position="224"/>
    </location>
</feature>
<dbReference type="Proteomes" id="UP001596513">
    <property type="component" value="Unassembled WGS sequence"/>
</dbReference>
<dbReference type="InterPro" id="IPR040758">
    <property type="entry name" value="PrmC_N"/>
</dbReference>
<dbReference type="GO" id="GO:0008168">
    <property type="term" value="F:methyltransferase activity"/>
    <property type="evidence" value="ECO:0007669"/>
    <property type="project" value="UniProtKB-KW"/>
</dbReference>
<dbReference type="EMBL" id="JBHTEK010000001">
    <property type="protein sequence ID" value="MFC7667273.1"/>
    <property type="molecule type" value="Genomic_DNA"/>
</dbReference>
<dbReference type="Gene3D" id="1.10.8.10">
    <property type="entry name" value="DNA helicase RuvA subunit, C-terminal domain"/>
    <property type="match status" value="1"/>
</dbReference>
<gene>
    <name evidence="4" type="ORF">ACFQT0_07465</name>
</gene>
<keyword evidence="4" id="KW-0489">Methyltransferase</keyword>